<gene>
    <name evidence="1" type="ORF">GN244_ATG00715</name>
</gene>
<evidence type="ECO:0000313" key="2">
    <source>
        <dbReference type="Proteomes" id="UP000602510"/>
    </source>
</evidence>
<evidence type="ECO:0000313" key="1">
    <source>
        <dbReference type="EMBL" id="KAF4046886.1"/>
    </source>
</evidence>
<comment type="caution">
    <text evidence="1">The sequence shown here is derived from an EMBL/GenBank/DDBJ whole genome shotgun (WGS) entry which is preliminary data.</text>
</comment>
<protein>
    <submittedName>
        <fullName evidence="1">Uncharacterized protein</fullName>
    </submittedName>
</protein>
<reference evidence="1" key="1">
    <citation type="submission" date="2020-04" db="EMBL/GenBank/DDBJ databases">
        <title>Hybrid Assembly of Korean Phytophthora infestans isolates.</title>
        <authorList>
            <person name="Prokchorchik M."/>
            <person name="Lee Y."/>
            <person name="Seo J."/>
            <person name="Cho J.-H."/>
            <person name="Park Y.-E."/>
            <person name="Jang D.-C."/>
            <person name="Im J.-S."/>
            <person name="Choi J.-G."/>
            <person name="Park H.-J."/>
            <person name="Lee G.-B."/>
            <person name="Lee Y.-G."/>
            <person name="Hong S.-Y."/>
            <person name="Cho K."/>
            <person name="Sohn K.H."/>
        </authorList>
    </citation>
    <scope>NUCLEOTIDE SEQUENCE</scope>
    <source>
        <strain evidence="1">KR_1_A1</strain>
    </source>
</reference>
<sequence>MTPNLKSLVQQLKSEQRMVWITQGRSVDDVFNLLKLNDDGLNVLRSRKFEVLEDYVTKLNHGQSVDETLVKVLTKHMDGEDNLVRLLDQAKWSTRSLDKANHLETALLTKWQNEKLLPMSVWSRLKFSDNVDDALDSRKLNMFSNYISKYFPDNEMSVLERFTAKYGEVSAAKALITAKRKTATQEFATKLQAQQLEGWMAKVKSADDVFNLLKIKDDGVKAMKSRKLDVLSEYITLSNANKRPQDKTHLFRVVRKGFGDGDLARVLATAQATTDPQVIANANKYQNQLFKRWFQGSVEPKDVYTTFLSGKTGGLETVIATRYADFYHKRQPKVHIFNDPRRF</sequence>
<keyword evidence="2" id="KW-1185">Reference proteome</keyword>
<organism evidence="1 2">
    <name type="scientific">Phytophthora infestans</name>
    <name type="common">Potato late blight agent</name>
    <name type="synonym">Botrytis infestans</name>
    <dbReference type="NCBI Taxonomy" id="4787"/>
    <lineage>
        <taxon>Eukaryota</taxon>
        <taxon>Sar</taxon>
        <taxon>Stramenopiles</taxon>
        <taxon>Oomycota</taxon>
        <taxon>Peronosporomycetes</taxon>
        <taxon>Peronosporales</taxon>
        <taxon>Peronosporaceae</taxon>
        <taxon>Phytophthora</taxon>
    </lineage>
</organism>
<name>A0A833TUA7_PHYIN</name>
<accession>A0A833TUA7</accession>
<dbReference type="AlphaFoldDB" id="A0A833TUA7"/>
<dbReference type="EMBL" id="WSZM01000011">
    <property type="protein sequence ID" value="KAF4046886.1"/>
    <property type="molecule type" value="Genomic_DNA"/>
</dbReference>
<dbReference type="Proteomes" id="UP000602510">
    <property type="component" value="Unassembled WGS sequence"/>
</dbReference>
<proteinExistence type="predicted"/>